<dbReference type="SUPFAM" id="SSF103506">
    <property type="entry name" value="Mitochondrial carrier"/>
    <property type="match status" value="1"/>
</dbReference>
<sequence length="75" mass="8262">MNAPFTAVYFATYEAMKKVLSEISLENASEEQILVHLTTGGVAGALASQRLPLHWMLSKPDCNVRLPYAGPRMKP</sequence>
<evidence type="ECO:0000313" key="4">
    <source>
        <dbReference type="EMBL" id="KAF9606775.1"/>
    </source>
</evidence>
<keyword evidence="3" id="KW-0472">Membrane</keyword>
<dbReference type="InterPro" id="IPR023395">
    <property type="entry name" value="MCP_dom_sf"/>
</dbReference>
<dbReference type="EMBL" id="JADFTS010000005">
    <property type="protein sequence ID" value="KAF9606775.1"/>
    <property type="molecule type" value="Genomic_DNA"/>
</dbReference>
<accession>A0A835LTB0</accession>
<protein>
    <submittedName>
        <fullName evidence="4">Uncharacterized protein</fullName>
    </submittedName>
</protein>
<keyword evidence="2" id="KW-0812">Transmembrane</keyword>
<proteinExistence type="predicted"/>
<reference evidence="4 5" key="1">
    <citation type="submission" date="2020-10" db="EMBL/GenBank/DDBJ databases">
        <title>The Coptis chinensis genome and diversification of protoberbering-type alkaloids.</title>
        <authorList>
            <person name="Wang B."/>
            <person name="Shu S."/>
            <person name="Song C."/>
            <person name="Liu Y."/>
        </authorList>
    </citation>
    <scope>NUCLEOTIDE SEQUENCE [LARGE SCALE GENOMIC DNA]</scope>
    <source>
        <strain evidence="4">HL-2020</strain>
        <tissue evidence="4">Leaf</tissue>
    </source>
</reference>
<dbReference type="Proteomes" id="UP000631114">
    <property type="component" value="Unassembled WGS sequence"/>
</dbReference>
<keyword evidence="5" id="KW-1185">Reference proteome</keyword>
<evidence type="ECO:0000256" key="2">
    <source>
        <dbReference type="ARBA" id="ARBA00022692"/>
    </source>
</evidence>
<dbReference type="OrthoDB" id="276989at2759"/>
<dbReference type="GO" id="GO:0016020">
    <property type="term" value="C:membrane"/>
    <property type="evidence" value="ECO:0007669"/>
    <property type="project" value="UniProtKB-SubCell"/>
</dbReference>
<organism evidence="4 5">
    <name type="scientific">Coptis chinensis</name>
    <dbReference type="NCBI Taxonomy" id="261450"/>
    <lineage>
        <taxon>Eukaryota</taxon>
        <taxon>Viridiplantae</taxon>
        <taxon>Streptophyta</taxon>
        <taxon>Embryophyta</taxon>
        <taxon>Tracheophyta</taxon>
        <taxon>Spermatophyta</taxon>
        <taxon>Magnoliopsida</taxon>
        <taxon>Ranunculales</taxon>
        <taxon>Ranunculaceae</taxon>
        <taxon>Coptidoideae</taxon>
        <taxon>Coptis</taxon>
    </lineage>
</organism>
<evidence type="ECO:0000256" key="3">
    <source>
        <dbReference type="ARBA" id="ARBA00023136"/>
    </source>
</evidence>
<comment type="caution">
    <text evidence="4">The sequence shown here is derived from an EMBL/GenBank/DDBJ whole genome shotgun (WGS) entry which is preliminary data.</text>
</comment>
<dbReference type="Gene3D" id="1.50.40.10">
    <property type="entry name" value="Mitochondrial carrier domain"/>
    <property type="match status" value="1"/>
</dbReference>
<evidence type="ECO:0000313" key="5">
    <source>
        <dbReference type="Proteomes" id="UP000631114"/>
    </source>
</evidence>
<gene>
    <name evidence="4" type="ORF">IFM89_028151</name>
</gene>
<name>A0A835LTB0_9MAGN</name>
<evidence type="ECO:0000256" key="1">
    <source>
        <dbReference type="ARBA" id="ARBA00004370"/>
    </source>
</evidence>
<dbReference type="AlphaFoldDB" id="A0A835LTB0"/>
<comment type="subcellular location">
    <subcellularLocation>
        <location evidence="1">Membrane</location>
    </subcellularLocation>
</comment>